<feature type="region of interest" description="Disordered" evidence="1">
    <location>
        <begin position="69"/>
        <end position="210"/>
    </location>
</feature>
<protein>
    <submittedName>
        <fullName evidence="3">Uncharacterized protein LOC121393155</fullName>
    </submittedName>
</protein>
<proteinExistence type="predicted"/>
<feature type="compositionally biased region" description="Polar residues" evidence="1">
    <location>
        <begin position="247"/>
        <end position="264"/>
    </location>
</feature>
<feature type="compositionally biased region" description="Low complexity" evidence="1">
    <location>
        <begin position="759"/>
        <end position="770"/>
    </location>
</feature>
<sequence length="942" mass="104063">MNMQRQTRKIGLSEARASWEEQGVREVATGKLEVMEKFFTPLPRSALHRPAKEQLNVGSSWNEVQEPYYAESLSSSSPSSSSSSWSSESNFRSQEGLSRYHSHDPHSRSCNDLTVGKGRRNDDERRVSTGKHSGKLVRRRSERDSTERLSTGVCNAGSNNLKVPPGHGMDAGFLDGKGTDKGNLKNGGRRARSMEVLSEKDTRKEQKTYKRNIKEEKQTFSKFLDEITLQVLSPSNLNSLGVKGQKASAQTLLKNSSTDSSGSRGNKGHHTTAVQQQGVRRKGQEKAEASGASIPVADRPGLRRSRDLSTSPDSASSVVWNKEMAEPKSGVTIVRHALQNPEIHRQHGGIQAKEKSRGGSLFEQTGREKKEGHKKGKEVFDDTTPSSEFTSDPTTPVPLIPPPDWWRDSVTSQASEKNMENLRDTSKRMMDEFSNAQMNEHQEKSNVSCSPKKLDTEKDSVNQKITELLDHLVRAQSTIRALEKLNVSSLLANLPPNMLETINASHHSPDGTSQVQTPQNLISTRIFSEAPQDKSGRDLQSKAEKEIVKVPTQPCLTAFSPWSPGADKSFPVLRSLYSSTESDCSIEETLPRYKLLSPRFPNLGESFSDDRKDKANSYDGETGVDKRTAGGIRANLSLSNLLPAHRLHSHCTRVSSSESSGDDATLGWGQMLSQEPSFDYQSAQKILDTFLGLTSPSDKYSTHWNKNMAGLSITDTTQTVDTTLKADQNNTELVSRSNPKNVSSVFQSKDASKLSARTSKSPPSSSSPSPLHHTREDKYHRSHMIDPRMPPLPAKRSSLPRNVSNRFPSPKTVEETSFSPVGVQEGAAQPKSESYHPLVSVSTPGNICDYHNNNAMTAYVLRSPTGSEPIIKGWDCQGSHQNSWSEESTERKPRKEKTVHFHTLNSDEHNGKDQLTIKTKFIATKFGDQGLGDSTSLDSTML</sequence>
<dbReference type="GeneID" id="121393155"/>
<gene>
    <name evidence="3" type="primary">LOC121393155</name>
</gene>
<feature type="compositionally biased region" description="Polar residues" evidence="1">
    <location>
        <begin position="727"/>
        <end position="749"/>
    </location>
</feature>
<feature type="compositionally biased region" description="Basic residues" evidence="1">
    <location>
        <begin position="128"/>
        <end position="138"/>
    </location>
</feature>
<evidence type="ECO:0000313" key="2">
    <source>
        <dbReference type="Proteomes" id="UP000186698"/>
    </source>
</evidence>
<feature type="compositionally biased region" description="Low complexity" evidence="1">
    <location>
        <begin position="72"/>
        <end position="93"/>
    </location>
</feature>
<feature type="compositionally biased region" description="Basic and acidic residues" evidence="1">
    <location>
        <begin position="197"/>
        <end position="210"/>
    </location>
</feature>
<name>A0A8J1KH86_XENLA</name>
<feature type="region of interest" description="Disordered" evidence="1">
    <location>
        <begin position="234"/>
        <end position="325"/>
    </location>
</feature>
<accession>A0A8J1KH86</accession>
<feature type="compositionally biased region" description="Basic and acidic residues" evidence="1">
    <location>
        <begin position="773"/>
        <end position="786"/>
    </location>
</feature>
<feature type="region of interest" description="Disordered" evidence="1">
    <location>
        <begin position="727"/>
        <end position="836"/>
    </location>
</feature>
<feature type="compositionally biased region" description="Polar residues" evidence="1">
    <location>
        <begin position="308"/>
        <end position="319"/>
    </location>
</feature>
<evidence type="ECO:0000256" key="1">
    <source>
        <dbReference type="SAM" id="MobiDB-lite"/>
    </source>
</evidence>
<feature type="region of interest" description="Disordered" evidence="1">
    <location>
        <begin position="606"/>
        <end position="626"/>
    </location>
</feature>
<dbReference type="OrthoDB" id="9908814at2759"/>
<keyword evidence="2" id="KW-1185">Reference proteome</keyword>
<dbReference type="AlphaFoldDB" id="A0A8J1KH86"/>
<feature type="compositionally biased region" description="Pro residues" evidence="1">
    <location>
        <begin position="395"/>
        <end position="404"/>
    </location>
</feature>
<reference evidence="3" key="1">
    <citation type="submission" date="2025-08" db="UniProtKB">
        <authorList>
            <consortium name="RefSeq"/>
        </authorList>
    </citation>
    <scope>IDENTIFICATION</scope>
    <source>
        <strain evidence="3">J_2021</strain>
        <tissue evidence="3">Erythrocytes</tissue>
    </source>
</reference>
<dbReference type="Proteomes" id="UP000186698">
    <property type="component" value="Chromosome 4S"/>
</dbReference>
<evidence type="ECO:0000313" key="3">
    <source>
        <dbReference type="RefSeq" id="XP_041416726.1"/>
    </source>
</evidence>
<feature type="region of interest" description="Disordered" evidence="1">
    <location>
        <begin position="1"/>
        <end position="22"/>
    </location>
</feature>
<organism evidence="2 3">
    <name type="scientific">Xenopus laevis</name>
    <name type="common">African clawed frog</name>
    <dbReference type="NCBI Taxonomy" id="8355"/>
    <lineage>
        <taxon>Eukaryota</taxon>
        <taxon>Metazoa</taxon>
        <taxon>Chordata</taxon>
        <taxon>Craniata</taxon>
        <taxon>Vertebrata</taxon>
        <taxon>Euteleostomi</taxon>
        <taxon>Amphibia</taxon>
        <taxon>Batrachia</taxon>
        <taxon>Anura</taxon>
        <taxon>Pipoidea</taxon>
        <taxon>Pipidae</taxon>
        <taxon>Xenopodinae</taxon>
        <taxon>Xenopus</taxon>
        <taxon>Xenopus</taxon>
    </lineage>
</organism>
<feature type="compositionally biased region" description="Polar residues" evidence="1">
    <location>
        <begin position="148"/>
        <end position="161"/>
    </location>
</feature>
<dbReference type="RefSeq" id="XP_041416726.1">
    <property type="nucleotide sequence ID" value="XM_041560792.1"/>
</dbReference>
<feature type="region of interest" description="Disordered" evidence="1">
    <location>
        <begin position="340"/>
        <end position="420"/>
    </location>
</feature>
<feature type="compositionally biased region" description="Polar residues" evidence="1">
    <location>
        <begin position="383"/>
        <end position="392"/>
    </location>
</feature>
<dbReference type="KEGG" id="xla:121393155"/>